<dbReference type="GO" id="GO:0005509">
    <property type="term" value="F:calcium ion binding"/>
    <property type="evidence" value="ECO:0007669"/>
    <property type="project" value="TreeGrafter"/>
</dbReference>
<reference evidence="5" key="1">
    <citation type="submission" date="2021-02" db="EMBL/GenBank/DDBJ databases">
        <authorList>
            <person name="Dougan E. K."/>
            <person name="Rhodes N."/>
            <person name="Thang M."/>
            <person name="Chan C."/>
        </authorList>
    </citation>
    <scope>NUCLEOTIDE SEQUENCE</scope>
</reference>
<evidence type="ECO:0000313" key="5">
    <source>
        <dbReference type="EMBL" id="CAE8648830.1"/>
    </source>
</evidence>
<dbReference type="Proteomes" id="UP000626109">
    <property type="component" value="Unassembled WGS sequence"/>
</dbReference>
<proteinExistence type="predicted"/>
<protein>
    <recommendedName>
        <fullName evidence="4">C2 domain-containing protein</fullName>
    </recommendedName>
</protein>
<dbReference type="InterPro" id="IPR035892">
    <property type="entry name" value="C2_domain_sf"/>
</dbReference>
<organism evidence="5 6">
    <name type="scientific">Polarella glacialis</name>
    <name type="common">Dinoflagellate</name>
    <dbReference type="NCBI Taxonomy" id="89957"/>
    <lineage>
        <taxon>Eukaryota</taxon>
        <taxon>Sar</taxon>
        <taxon>Alveolata</taxon>
        <taxon>Dinophyceae</taxon>
        <taxon>Suessiales</taxon>
        <taxon>Suessiaceae</taxon>
        <taxon>Polarella</taxon>
    </lineage>
</organism>
<evidence type="ECO:0000256" key="3">
    <source>
        <dbReference type="SAM" id="MobiDB-lite"/>
    </source>
</evidence>
<dbReference type="PANTHER" id="PTHR45911">
    <property type="entry name" value="C2 DOMAIN-CONTAINING PROTEIN"/>
    <property type="match status" value="1"/>
</dbReference>
<evidence type="ECO:0000256" key="2">
    <source>
        <dbReference type="ARBA" id="ARBA00022837"/>
    </source>
</evidence>
<dbReference type="SMART" id="SM00239">
    <property type="entry name" value="C2"/>
    <property type="match status" value="1"/>
</dbReference>
<evidence type="ECO:0000256" key="1">
    <source>
        <dbReference type="ARBA" id="ARBA00022723"/>
    </source>
</evidence>
<feature type="compositionally biased region" description="Polar residues" evidence="3">
    <location>
        <begin position="12"/>
        <end position="22"/>
    </location>
</feature>
<dbReference type="CDD" id="cd00030">
    <property type="entry name" value="C2"/>
    <property type="match status" value="1"/>
</dbReference>
<name>A0A813I912_POLGL</name>
<dbReference type="PANTHER" id="PTHR45911:SF4">
    <property type="entry name" value="MULTIPLE C2 AND TRANSMEMBRANE DOMAIN-CONTAINING PROTEIN"/>
    <property type="match status" value="1"/>
</dbReference>
<dbReference type="AlphaFoldDB" id="A0A813I912"/>
<feature type="compositionally biased region" description="Acidic residues" evidence="3">
    <location>
        <begin position="26"/>
        <end position="49"/>
    </location>
</feature>
<keyword evidence="2" id="KW-0106">Calcium</keyword>
<dbReference type="EMBL" id="CAJNNW010006995">
    <property type="protein sequence ID" value="CAE8648830.1"/>
    <property type="molecule type" value="Genomic_DNA"/>
</dbReference>
<dbReference type="PROSITE" id="PS50004">
    <property type="entry name" value="C2"/>
    <property type="match status" value="1"/>
</dbReference>
<dbReference type="SUPFAM" id="SSF49562">
    <property type="entry name" value="C2 domain (Calcium/lipid-binding domain, CaLB)"/>
    <property type="match status" value="1"/>
</dbReference>
<feature type="region of interest" description="Disordered" evidence="3">
    <location>
        <begin position="1"/>
        <end position="52"/>
    </location>
</feature>
<gene>
    <name evidence="5" type="ORF">PGLA2088_LOCUS6909</name>
</gene>
<accession>A0A813I912</accession>
<keyword evidence="1" id="KW-0479">Metal-binding</keyword>
<evidence type="ECO:0000313" key="6">
    <source>
        <dbReference type="Proteomes" id="UP000626109"/>
    </source>
</evidence>
<feature type="domain" description="C2" evidence="4">
    <location>
        <begin position="116"/>
        <end position="238"/>
    </location>
</feature>
<dbReference type="InterPro" id="IPR000008">
    <property type="entry name" value="C2_dom"/>
</dbReference>
<evidence type="ECO:0000259" key="4">
    <source>
        <dbReference type="PROSITE" id="PS50004"/>
    </source>
</evidence>
<dbReference type="Gene3D" id="2.60.40.150">
    <property type="entry name" value="C2 domain"/>
    <property type="match status" value="1"/>
</dbReference>
<comment type="caution">
    <text evidence="5">The sequence shown here is derived from an EMBL/GenBank/DDBJ whole genome shotgun (WGS) entry which is preliminary data.</text>
</comment>
<dbReference type="Pfam" id="PF00168">
    <property type="entry name" value="C2"/>
    <property type="match status" value="1"/>
</dbReference>
<dbReference type="GO" id="GO:0016020">
    <property type="term" value="C:membrane"/>
    <property type="evidence" value="ECO:0007669"/>
    <property type="project" value="TreeGrafter"/>
</dbReference>
<feature type="non-terminal residue" evidence="5">
    <location>
        <position position="1"/>
    </location>
</feature>
<sequence>DQLPEVAAEPQLEQSASLTQSYAGEFDNDSEEEYDDDHESIADEDEDEQTASLVEQTASLDDEDAQTASLVEQTASLDATMPKMNSDMEFGSLAGSGTVVEEGLDSSALDTTNLADEENEAEEADLPSSSQRYNLEITIVKARGLRDADWAPFSGKSDPYCTCEVKGKPATKLQTPTINDQLDPEWNFEGPIAAVGLGDSLLFVIHDDDAGKADDLLAELLLPADKFLPSGFEGELQLTASGDVANEHGPHVTIKISVTSAE</sequence>